<evidence type="ECO:0000313" key="2">
    <source>
        <dbReference type="EMBL" id="RUS71101.1"/>
    </source>
</evidence>
<dbReference type="EMBL" id="RQTK01001273">
    <property type="protein sequence ID" value="RUS71101.1"/>
    <property type="molecule type" value="Genomic_DNA"/>
</dbReference>
<name>A0A433SPD0_ELYCH</name>
<protein>
    <submittedName>
        <fullName evidence="2">Uncharacterized protein</fullName>
    </submittedName>
</protein>
<keyword evidence="3" id="KW-1185">Reference proteome</keyword>
<feature type="compositionally biased region" description="Polar residues" evidence="1">
    <location>
        <begin position="43"/>
        <end position="53"/>
    </location>
</feature>
<evidence type="ECO:0000256" key="1">
    <source>
        <dbReference type="SAM" id="MobiDB-lite"/>
    </source>
</evidence>
<feature type="non-terminal residue" evidence="2">
    <location>
        <position position="1"/>
    </location>
</feature>
<dbReference type="AlphaFoldDB" id="A0A433SPD0"/>
<sequence length="107" mass="12733">LRCVIRCKQGSRRLTRRFELTDSPVHSSQSSSWQQLRDAARRQQGTPVQQLKLQANPPRRQQQRKEKKQEVSRKPRLRQRARQRKPLPRRNKKPPLTGLSPYISFLL</sequence>
<feature type="compositionally biased region" description="Basic and acidic residues" evidence="1">
    <location>
        <begin position="63"/>
        <end position="73"/>
    </location>
</feature>
<proteinExistence type="predicted"/>
<dbReference type="Proteomes" id="UP000271974">
    <property type="component" value="Unassembled WGS sequence"/>
</dbReference>
<evidence type="ECO:0000313" key="3">
    <source>
        <dbReference type="Proteomes" id="UP000271974"/>
    </source>
</evidence>
<feature type="compositionally biased region" description="Basic residues" evidence="1">
    <location>
        <begin position="74"/>
        <end position="93"/>
    </location>
</feature>
<feature type="region of interest" description="Disordered" evidence="1">
    <location>
        <begin position="21"/>
        <end position="107"/>
    </location>
</feature>
<accession>A0A433SPD0</accession>
<reference evidence="2 3" key="1">
    <citation type="submission" date="2019-01" db="EMBL/GenBank/DDBJ databases">
        <title>A draft genome assembly of the solar-powered sea slug Elysia chlorotica.</title>
        <authorList>
            <person name="Cai H."/>
            <person name="Li Q."/>
            <person name="Fang X."/>
            <person name="Li J."/>
            <person name="Curtis N.E."/>
            <person name="Altenburger A."/>
            <person name="Shibata T."/>
            <person name="Feng M."/>
            <person name="Maeda T."/>
            <person name="Schwartz J.A."/>
            <person name="Shigenobu S."/>
            <person name="Lundholm N."/>
            <person name="Nishiyama T."/>
            <person name="Yang H."/>
            <person name="Hasebe M."/>
            <person name="Li S."/>
            <person name="Pierce S.K."/>
            <person name="Wang J."/>
        </authorList>
    </citation>
    <scope>NUCLEOTIDE SEQUENCE [LARGE SCALE GENOMIC DNA]</scope>
    <source>
        <strain evidence="2">EC2010</strain>
        <tissue evidence="2">Whole organism of an adult</tissue>
    </source>
</reference>
<comment type="caution">
    <text evidence="2">The sequence shown here is derived from an EMBL/GenBank/DDBJ whole genome shotgun (WGS) entry which is preliminary data.</text>
</comment>
<gene>
    <name evidence="2" type="ORF">EGW08_021134</name>
</gene>
<organism evidence="2 3">
    <name type="scientific">Elysia chlorotica</name>
    <name type="common">Eastern emerald elysia</name>
    <name type="synonym">Sea slug</name>
    <dbReference type="NCBI Taxonomy" id="188477"/>
    <lineage>
        <taxon>Eukaryota</taxon>
        <taxon>Metazoa</taxon>
        <taxon>Spiralia</taxon>
        <taxon>Lophotrochozoa</taxon>
        <taxon>Mollusca</taxon>
        <taxon>Gastropoda</taxon>
        <taxon>Heterobranchia</taxon>
        <taxon>Euthyneura</taxon>
        <taxon>Panpulmonata</taxon>
        <taxon>Sacoglossa</taxon>
        <taxon>Placobranchoidea</taxon>
        <taxon>Plakobranchidae</taxon>
        <taxon>Elysia</taxon>
    </lineage>
</organism>